<dbReference type="NCBIfam" id="TIGR00231">
    <property type="entry name" value="small_GTP"/>
    <property type="match status" value="1"/>
</dbReference>
<organism evidence="2">
    <name type="scientific">Sorghum bicolor</name>
    <name type="common">Sorghum</name>
    <name type="synonym">Sorghum vulgare</name>
    <dbReference type="NCBI Taxonomy" id="4558"/>
    <lineage>
        <taxon>Eukaryota</taxon>
        <taxon>Viridiplantae</taxon>
        <taxon>Streptophyta</taxon>
        <taxon>Embryophyta</taxon>
        <taxon>Tracheophyta</taxon>
        <taxon>Spermatophyta</taxon>
        <taxon>Magnoliopsida</taxon>
        <taxon>Liliopsida</taxon>
        <taxon>Poales</taxon>
        <taxon>Poaceae</taxon>
        <taxon>PACMAD clade</taxon>
        <taxon>Panicoideae</taxon>
        <taxon>Andropogonodae</taxon>
        <taxon>Andropogoneae</taxon>
        <taxon>Sorghinae</taxon>
        <taxon>Sorghum</taxon>
    </lineage>
</organism>
<sequence length="295" mass="32855">MSAFMDAISADRSLSILVRSAMDWSPMIGWAAVDAVEEEGDGGGEVDGAAVVGRLVERERGGEDRRTPTRLPFLRLGCALGPARLAARHTSRALLRLTLASALQYLTLTCPDLAYAVQQVCLFMHDPREPRLALVKRILRYVKGTLSQGLHIGTGPVRSLTVYSDAFCDNVSVVYMIANPVHHRQTKILRSTFTSFERRYRAVTSAYYRGALGALLVYDITKRQSFDHIPRWLEELRGHADKNIVIMLVGNKSDLEEERAVSSEDAKEFAEKENLFFLETSALQATNVEKPSRPS</sequence>
<protein>
    <submittedName>
        <fullName evidence="2">Uncharacterized protein</fullName>
    </submittedName>
</protein>
<dbReference type="Gene3D" id="3.40.50.300">
    <property type="entry name" value="P-loop containing nucleotide triphosphate hydrolases"/>
    <property type="match status" value="1"/>
</dbReference>
<name>C6JSH5_SORBI</name>
<dbReference type="InterPro" id="IPR005225">
    <property type="entry name" value="Small_GTP-bd"/>
</dbReference>
<dbReference type="InterPro" id="IPR027417">
    <property type="entry name" value="P-loop_NTPase"/>
</dbReference>
<dbReference type="PROSITE" id="PS51421">
    <property type="entry name" value="RAS"/>
    <property type="match status" value="1"/>
</dbReference>
<dbReference type="InterPro" id="IPR001806">
    <property type="entry name" value="Small_GTPase"/>
</dbReference>
<dbReference type="HOGENOM" id="CLU_944626_0_0_1"/>
<dbReference type="SMART" id="SM00173">
    <property type="entry name" value="RAS"/>
    <property type="match status" value="1"/>
</dbReference>
<evidence type="ECO:0000313" key="2">
    <source>
        <dbReference type="EMBL" id="EES20525.1"/>
    </source>
</evidence>
<dbReference type="Pfam" id="PF00071">
    <property type="entry name" value="Ras"/>
    <property type="match status" value="1"/>
</dbReference>
<proteinExistence type="inferred from homology"/>
<accession>C6JSH5</accession>
<comment type="similarity">
    <text evidence="1">Belongs to the small GTPase superfamily. Rab family.</text>
</comment>
<reference evidence="2" key="1">
    <citation type="journal article" date="2009" name="Nature">
        <title>The Sorghum bicolor genome and the diversification of grasses.</title>
        <authorList>
            <person name="Paterson A.H."/>
            <person name="Bowers J.E."/>
            <person name="Bruggmann R."/>
            <person name="Dubchak I."/>
            <person name="Grimwood J."/>
            <person name="Gundlach H."/>
            <person name="Haberer G."/>
            <person name="Hellsten U."/>
            <person name="Mitros T."/>
            <person name="Poliakov A."/>
            <person name="Schmutz J."/>
            <person name="Spannagl M."/>
            <person name="Tang H."/>
            <person name="Wang X."/>
            <person name="Wicker T."/>
            <person name="Bharti A.K."/>
            <person name="Chapman J."/>
            <person name="Feltus F.A."/>
            <person name="Gowik U."/>
            <person name="Grigoriev I.V."/>
            <person name="Lyons E."/>
            <person name="Maher C.A."/>
            <person name="Martis M."/>
            <person name="Narechania A."/>
            <person name="Otillar R.P."/>
            <person name="Penning B.W."/>
            <person name="Salamov A.A."/>
            <person name="Wang Y."/>
            <person name="Zhang L."/>
            <person name="Carpita N.C."/>
            <person name="Freeling M."/>
            <person name="Gingle A.R."/>
            <person name="Hash C.T."/>
            <person name="Keller B."/>
            <person name="Klein P."/>
            <person name="Kresovich S."/>
            <person name="McCann M.C."/>
            <person name="Ming R."/>
            <person name="Peterson D.G."/>
            <person name="Mehboob-ur-Rahman"/>
            <person name="Ware D."/>
            <person name="Westhoff P."/>
            <person name="Mayer K.F."/>
            <person name="Messing J."/>
            <person name="Rokhsar D.S."/>
        </authorList>
    </citation>
    <scope>NUCLEOTIDE SEQUENCE [LARGE SCALE GENOMIC DNA]</scope>
</reference>
<dbReference type="SUPFAM" id="SSF52540">
    <property type="entry name" value="P-loop containing nucleoside triphosphate hydrolases"/>
    <property type="match status" value="1"/>
</dbReference>
<dbReference type="FunFam" id="3.40.50.300:FF:001447">
    <property type="entry name" value="Ras-related protein Rab-1B"/>
    <property type="match status" value="1"/>
</dbReference>
<dbReference type="AlphaFoldDB" id="C6JSH5"/>
<dbReference type="PROSITE" id="PS51419">
    <property type="entry name" value="RAB"/>
    <property type="match status" value="1"/>
</dbReference>
<dbReference type="SMART" id="SM00175">
    <property type="entry name" value="RAB"/>
    <property type="match status" value="1"/>
</dbReference>
<evidence type="ECO:0000256" key="1">
    <source>
        <dbReference type="ARBA" id="ARBA00006270"/>
    </source>
</evidence>
<dbReference type="GO" id="GO:0005525">
    <property type="term" value="F:GTP binding"/>
    <property type="evidence" value="ECO:0007669"/>
    <property type="project" value="InterPro"/>
</dbReference>
<dbReference type="EMBL" id="GL003252">
    <property type="protein sequence ID" value="EES20525.1"/>
    <property type="molecule type" value="Genomic_DNA"/>
</dbReference>
<dbReference type="PRINTS" id="PR00449">
    <property type="entry name" value="RASTRNSFRMNG"/>
</dbReference>
<dbReference type="PANTHER" id="PTHR47979">
    <property type="entry name" value="DRAB11-RELATED"/>
    <property type="match status" value="1"/>
</dbReference>
<dbReference type="InterPro" id="IPR050209">
    <property type="entry name" value="Rab_GTPases_membrane_traffic"/>
</dbReference>
<dbReference type="GO" id="GO:0003924">
    <property type="term" value="F:GTPase activity"/>
    <property type="evidence" value="ECO:0007669"/>
    <property type="project" value="InterPro"/>
</dbReference>
<gene>
    <name evidence="2" type="primary">Sb0659s002010</name>
    <name evidence="2" type="ORF">SORBIDRAFT_0659s002010</name>
</gene>